<dbReference type="EMBL" id="BAAALF010000115">
    <property type="protein sequence ID" value="GAA1255550.1"/>
    <property type="molecule type" value="Genomic_DNA"/>
</dbReference>
<keyword evidence="3" id="KW-1185">Reference proteome</keyword>
<protein>
    <submittedName>
        <fullName evidence="2">TIGR03086 family metal-binding protein</fullName>
    </submittedName>
</protein>
<comment type="caution">
    <text evidence="2">The sequence shown here is derived from an EMBL/GenBank/DDBJ whole genome shotgun (WGS) entry which is preliminary data.</text>
</comment>
<gene>
    <name evidence="2" type="ORF">GCM10009665_52590</name>
</gene>
<name>A0ABP4HA70_9ACTN</name>
<proteinExistence type="predicted"/>
<dbReference type="InterPro" id="IPR024344">
    <property type="entry name" value="MDMPI_metal-binding"/>
</dbReference>
<accession>A0ABP4HA70</accession>
<reference evidence="3" key="1">
    <citation type="journal article" date="2019" name="Int. J. Syst. Evol. Microbiol.">
        <title>The Global Catalogue of Microorganisms (GCM) 10K type strain sequencing project: providing services to taxonomists for standard genome sequencing and annotation.</title>
        <authorList>
            <consortium name="The Broad Institute Genomics Platform"/>
            <consortium name="The Broad Institute Genome Sequencing Center for Infectious Disease"/>
            <person name="Wu L."/>
            <person name="Ma J."/>
        </authorList>
    </citation>
    <scope>NUCLEOTIDE SEQUENCE [LARGE SCALE GENOMIC DNA]</scope>
    <source>
        <strain evidence="3">JCM 13004</strain>
    </source>
</reference>
<dbReference type="InterPro" id="IPR017520">
    <property type="entry name" value="CHP03086"/>
</dbReference>
<dbReference type="NCBIfam" id="TIGR03083">
    <property type="entry name" value="maleylpyruvate isomerase family mycothiol-dependent enzyme"/>
    <property type="match status" value="1"/>
</dbReference>
<dbReference type="Pfam" id="PF11716">
    <property type="entry name" value="MDMPI_N"/>
    <property type="match status" value="1"/>
</dbReference>
<organism evidence="2 3">
    <name type="scientific">Kitasatospora nipponensis</name>
    <dbReference type="NCBI Taxonomy" id="258049"/>
    <lineage>
        <taxon>Bacteria</taxon>
        <taxon>Bacillati</taxon>
        <taxon>Actinomycetota</taxon>
        <taxon>Actinomycetes</taxon>
        <taxon>Kitasatosporales</taxon>
        <taxon>Streptomycetaceae</taxon>
        <taxon>Kitasatospora</taxon>
    </lineage>
</organism>
<dbReference type="InterPro" id="IPR017517">
    <property type="entry name" value="Maleyloyr_isom"/>
</dbReference>
<dbReference type="Proteomes" id="UP001500037">
    <property type="component" value="Unassembled WGS sequence"/>
</dbReference>
<evidence type="ECO:0000259" key="1">
    <source>
        <dbReference type="Pfam" id="PF11716"/>
    </source>
</evidence>
<sequence>MTAPSTRDTAEERQREVLRLHAEALASFGRRVQGIARNHWDASTPCSDWTVRDLVNHLTAEQLWAPEMLLGATVAEVGGRHQGDVLGQDPVAAWTAAAAGARTAFTVPGALELTVHLSYGDRSALDYCAEMTVDATVHTWDLARATGGDTHLAPELVDFALTVVTPYADQLAASGYFAAAVPTPPDADPQTRLLGLLGRRGAVTAQIDPERTG</sequence>
<dbReference type="Gene3D" id="1.20.120.450">
    <property type="entry name" value="dinb family like domain"/>
    <property type="match status" value="1"/>
</dbReference>
<dbReference type="SUPFAM" id="SSF109854">
    <property type="entry name" value="DinB/YfiT-like putative metalloenzymes"/>
    <property type="match status" value="1"/>
</dbReference>
<evidence type="ECO:0000313" key="2">
    <source>
        <dbReference type="EMBL" id="GAA1255550.1"/>
    </source>
</evidence>
<dbReference type="NCBIfam" id="TIGR03086">
    <property type="entry name" value="TIGR03086 family metal-binding protein"/>
    <property type="match status" value="1"/>
</dbReference>
<dbReference type="RefSeq" id="WP_344444472.1">
    <property type="nucleotide sequence ID" value="NZ_BAAALF010000115.1"/>
</dbReference>
<evidence type="ECO:0000313" key="3">
    <source>
        <dbReference type="Proteomes" id="UP001500037"/>
    </source>
</evidence>
<dbReference type="InterPro" id="IPR034660">
    <property type="entry name" value="DinB/YfiT-like"/>
</dbReference>
<feature type="domain" description="Mycothiol-dependent maleylpyruvate isomerase metal-binding" evidence="1">
    <location>
        <begin position="23"/>
        <end position="143"/>
    </location>
</feature>